<dbReference type="InterPro" id="IPR013149">
    <property type="entry name" value="ADH-like_C"/>
</dbReference>
<evidence type="ECO:0000259" key="2">
    <source>
        <dbReference type="Pfam" id="PF08240"/>
    </source>
</evidence>
<dbReference type="SUPFAM" id="SSF50129">
    <property type="entry name" value="GroES-like"/>
    <property type="match status" value="1"/>
</dbReference>
<dbReference type="InterPro" id="IPR051397">
    <property type="entry name" value="Zn-ADH-like_protein"/>
</dbReference>
<evidence type="ECO:0000313" key="3">
    <source>
        <dbReference type="EMBL" id="KAJ4365180.1"/>
    </source>
</evidence>
<comment type="caution">
    <text evidence="3">The sequence shown here is derived from an EMBL/GenBank/DDBJ whole genome shotgun (WGS) entry which is preliminary data.</text>
</comment>
<dbReference type="Gene3D" id="3.90.180.10">
    <property type="entry name" value="Medium-chain alcohol dehydrogenases, catalytic domain"/>
    <property type="match status" value="1"/>
</dbReference>
<protein>
    <recommendedName>
        <fullName evidence="5">Alcohol dehydrogenase</fullName>
    </recommendedName>
</protein>
<dbReference type="AlphaFoldDB" id="A0A9W8Y142"/>
<keyword evidence="4" id="KW-1185">Reference proteome</keyword>
<name>A0A9W8Y142_9PLEO</name>
<dbReference type="InterPro" id="IPR036291">
    <property type="entry name" value="NAD(P)-bd_dom_sf"/>
</dbReference>
<evidence type="ECO:0000259" key="1">
    <source>
        <dbReference type="Pfam" id="PF00107"/>
    </source>
</evidence>
<dbReference type="Proteomes" id="UP001140560">
    <property type="component" value="Unassembled WGS sequence"/>
</dbReference>
<feature type="domain" description="Alcohol dehydrogenase-like C-terminal" evidence="1">
    <location>
        <begin position="197"/>
        <end position="329"/>
    </location>
</feature>
<dbReference type="InterPro" id="IPR011032">
    <property type="entry name" value="GroES-like_sf"/>
</dbReference>
<dbReference type="OrthoDB" id="5407715at2759"/>
<reference evidence="3" key="1">
    <citation type="submission" date="2022-10" db="EMBL/GenBank/DDBJ databases">
        <title>Tapping the CABI collections for fungal endophytes: first genome assemblies for Collariella, Neodidymelliopsis, Ascochyta clinopodiicola, Didymella pomorum, Didymosphaeria variabile, Neocosmospora piperis and Neocucurbitaria cava.</title>
        <authorList>
            <person name="Hill R."/>
        </authorList>
    </citation>
    <scope>NUCLEOTIDE SEQUENCE</scope>
    <source>
        <strain evidence="3">IMI 356814</strain>
    </source>
</reference>
<evidence type="ECO:0000313" key="4">
    <source>
        <dbReference type="Proteomes" id="UP001140560"/>
    </source>
</evidence>
<proteinExistence type="predicted"/>
<dbReference type="Gene3D" id="3.40.50.720">
    <property type="entry name" value="NAD(P)-binding Rossmann-like Domain"/>
    <property type="match status" value="1"/>
</dbReference>
<gene>
    <name evidence="3" type="ORF">N0V83_008798</name>
</gene>
<dbReference type="InterPro" id="IPR013154">
    <property type="entry name" value="ADH-like_N"/>
</dbReference>
<dbReference type="EMBL" id="JAPEUY010000016">
    <property type="protein sequence ID" value="KAJ4365180.1"/>
    <property type="molecule type" value="Genomic_DNA"/>
</dbReference>
<dbReference type="Pfam" id="PF00107">
    <property type="entry name" value="ADH_zinc_N"/>
    <property type="match status" value="1"/>
</dbReference>
<dbReference type="GO" id="GO:0005739">
    <property type="term" value="C:mitochondrion"/>
    <property type="evidence" value="ECO:0007669"/>
    <property type="project" value="TreeGrafter"/>
</dbReference>
<dbReference type="PANTHER" id="PTHR43677">
    <property type="entry name" value="SHORT-CHAIN DEHYDROGENASE/REDUCTASE"/>
    <property type="match status" value="1"/>
</dbReference>
<sequence length="375" mass="40165">MSSPLPETHLALFRETTGQPLELKHLPTPQPVPGNVIVKILYVPVVSYTKEIQNGTRQYPYPKPFVPGPGGIGRVAALGPDATSLCLEDLVYVDSVVRSRDEPSDMYLLGAVQGGTAGSAKLARDMWRNGTYAEYCSVPLENAYRLDEEALLGGELGYKLTDLTLLARYLVPYGGLRDINVCVGETIVVAPATGAFGGAAVAVALAMGANVIAMGRNEATLHSLVEHFGARVKSVTITNDVGADTQALKKAASGPIDAVLEISPPAAAQSLHIKSAILALKKGGRVSIMGGIREDYGIPMNAVMRNDLSLKGKWMYEREDVKSLIRMVETGRLAIGERNGVKIEGDFAFAEWEKAFDVASENARWDAQVVMKPGV</sequence>
<dbReference type="GO" id="GO:0016491">
    <property type="term" value="F:oxidoreductase activity"/>
    <property type="evidence" value="ECO:0007669"/>
    <property type="project" value="TreeGrafter"/>
</dbReference>
<evidence type="ECO:0008006" key="5">
    <source>
        <dbReference type="Google" id="ProtNLM"/>
    </source>
</evidence>
<dbReference type="PANTHER" id="PTHR43677:SF4">
    <property type="entry name" value="QUINONE OXIDOREDUCTASE-LIKE PROTEIN 2"/>
    <property type="match status" value="1"/>
</dbReference>
<dbReference type="Pfam" id="PF08240">
    <property type="entry name" value="ADH_N"/>
    <property type="match status" value="1"/>
</dbReference>
<dbReference type="SUPFAM" id="SSF51735">
    <property type="entry name" value="NAD(P)-binding Rossmann-fold domains"/>
    <property type="match status" value="1"/>
</dbReference>
<accession>A0A9W8Y142</accession>
<feature type="domain" description="Alcohol dehydrogenase-like N-terminal" evidence="2">
    <location>
        <begin position="33"/>
        <end position="146"/>
    </location>
</feature>
<organism evidence="3 4">
    <name type="scientific">Neocucurbitaria cava</name>
    <dbReference type="NCBI Taxonomy" id="798079"/>
    <lineage>
        <taxon>Eukaryota</taxon>
        <taxon>Fungi</taxon>
        <taxon>Dikarya</taxon>
        <taxon>Ascomycota</taxon>
        <taxon>Pezizomycotina</taxon>
        <taxon>Dothideomycetes</taxon>
        <taxon>Pleosporomycetidae</taxon>
        <taxon>Pleosporales</taxon>
        <taxon>Pleosporineae</taxon>
        <taxon>Cucurbitariaceae</taxon>
        <taxon>Neocucurbitaria</taxon>
    </lineage>
</organism>